<protein>
    <submittedName>
        <fullName evidence="2">Uncharacterized protein</fullName>
    </submittedName>
</protein>
<dbReference type="AlphaFoldDB" id="A0ABD3PR57"/>
<organism evidence="2 3">
    <name type="scientific">Stephanodiscus triporus</name>
    <dbReference type="NCBI Taxonomy" id="2934178"/>
    <lineage>
        <taxon>Eukaryota</taxon>
        <taxon>Sar</taxon>
        <taxon>Stramenopiles</taxon>
        <taxon>Ochrophyta</taxon>
        <taxon>Bacillariophyta</taxon>
        <taxon>Coscinodiscophyceae</taxon>
        <taxon>Thalassiosirophycidae</taxon>
        <taxon>Stephanodiscales</taxon>
        <taxon>Stephanodiscaceae</taxon>
        <taxon>Stephanodiscus</taxon>
    </lineage>
</organism>
<accession>A0ABD3PR57</accession>
<feature type="region of interest" description="Disordered" evidence="1">
    <location>
        <begin position="1"/>
        <end position="23"/>
    </location>
</feature>
<feature type="compositionally biased region" description="Low complexity" evidence="1">
    <location>
        <begin position="90"/>
        <end position="103"/>
    </location>
</feature>
<feature type="region of interest" description="Disordered" evidence="1">
    <location>
        <begin position="80"/>
        <end position="103"/>
    </location>
</feature>
<evidence type="ECO:0000313" key="3">
    <source>
        <dbReference type="Proteomes" id="UP001530315"/>
    </source>
</evidence>
<name>A0ABD3PR57_9STRA</name>
<reference evidence="2 3" key="1">
    <citation type="submission" date="2024-10" db="EMBL/GenBank/DDBJ databases">
        <title>Updated reference genomes for cyclostephanoid diatoms.</title>
        <authorList>
            <person name="Roberts W.R."/>
            <person name="Alverson A.J."/>
        </authorList>
    </citation>
    <scope>NUCLEOTIDE SEQUENCE [LARGE SCALE GENOMIC DNA]</scope>
    <source>
        <strain evidence="2 3">AJA276-08</strain>
    </source>
</reference>
<evidence type="ECO:0000313" key="2">
    <source>
        <dbReference type="EMBL" id="KAL3790628.1"/>
    </source>
</evidence>
<gene>
    <name evidence="2" type="ORF">ACHAW5_004195</name>
</gene>
<dbReference type="Proteomes" id="UP001530315">
    <property type="component" value="Unassembled WGS sequence"/>
</dbReference>
<proteinExistence type="predicted"/>
<keyword evidence="3" id="KW-1185">Reference proteome</keyword>
<comment type="caution">
    <text evidence="2">The sequence shown here is derived from an EMBL/GenBank/DDBJ whole genome shotgun (WGS) entry which is preliminary data.</text>
</comment>
<evidence type="ECO:0000256" key="1">
    <source>
        <dbReference type="SAM" id="MobiDB-lite"/>
    </source>
</evidence>
<dbReference type="EMBL" id="JALLAZ020000628">
    <property type="protein sequence ID" value="KAL3790628.1"/>
    <property type="molecule type" value="Genomic_DNA"/>
</dbReference>
<sequence length="579" mass="65237">MLSWAAASKKRKMEATPLSGGRTPLREIHNLPLSCEKKLSPVVGTRLFPDGVESKGGNWDSDGYDDDYDEEEIDVFENPNTDIEWEDNTNEATAASSSTSRPSLSTAETLQHLFKVHKHVINLEVPNKNFSHKEGNQVVRVVCTVNDDVRSWIKAQIDTAIQQHSTEIRKETGKDGFFVVKFGTSKLTCAKGRVENNFTYSRKLFEKGAVMLPLLLVDGNACEVAEGCGQRHLKWVRKSGVNTRLEKVGSYPMKYRENITIEKPNVLYIKFGRLGLTVSGFFREWKLHYQATREAREKKKAYKLALEASQTRIPDYFDWAQTDPTSTIDLSVTKEEEDEVTEVAESPKKMPATTTLPLVPEITVDSLTEGVPLQQMYTHSSKGVLGHPCDASELISLCINRCSDMMQVADCFVEKISFRKLNGLLDDLDLPRLDGHHDLRTAKFNLCKDEFLRVTQLPDIKPRTGRQAENHRAYLKLSDEQKEKKRINNKAQNDAKKAPCKRCGQSCVGEFAQVVTLPKKDGSGTFQHVFCKTTCSRITCFGKCIKCGQAAGTQGKYTHKDSDKKVVKYRIVCGNCRKY</sequence>